<evidence type="ECO:0000256" key="1">
    <source>
        <dbReference type="SAM" id="MobiDB-lite"/>
    </source>
</evidence>
<feature type="non-terminal residue" evidence="2">
    <location>
        <position position="1"/>
    </location>
</feature>
<reference evidence="2" key="1">
    <citation type="submission" date="2023-10" db="EMBL/GenBank/DDBJ databases">
        <authorList>
            <person name="Chen Y."/>
            <person name="Shah S."/>
            <person name="Dougan E. K."/>
            <person name="Thang M."/>
            <person name="Chan C."/>
        </authorList>
    </citation>
    <scope>NUCLEOTIDE SEQUENCE [LARGE SCALE GENOMIC DNA]</scope>
</reference>
<accession>A0ABN9XFI8</accession>
<feature type="region of interest" description="Disordered" evidence="1">
    <location>
        <begin position="1"/>
        <end position="31"/>
    </location>
</feature>
<keyword evidence="3" id="KW-1185">Reference proteome</keyword>
<gene>
    <name evidence="2" type="ORF">PCOR1329_LOCUS76291</name>
</gene>
<protein>
    <submittedName>
        <fullName evidence="2">Uncharacterized protein</fullName>
    </submittedName>
</protein>
<feature type="region of interest" description="Disordered" evidence="1">
    <location>
        <begin position="115"/>
        <end position="134"/>
    </location>
</feature>
<comment type="caution">
    <text evidence="2">The sequence shown here is derived from an EMBL/GenBank/DDBJ whole genome shotgun (WGS) entry which is preliminary data.</text>
</comment>
<evidence type="ECO:0000313" key="3">
    <source>
        <dbReference type="Proteomes" id="UP001189429"/>
    </source>
</evidence>
<feature type="region of interest" description="Disordered" evidence="1">
    <location>
        <begin position="51"/>
        <end position="72"/>
    </location>
</feature>
<feature type="compositionally biased region" description="Basic and acidic residues" evidence="1">
    <location>
        <begin position="62"/>
        <end position="72"/>
    </location>
</feature>
<name>A0ABN9XFI8_9DINO</name>
<dbReference type="Proteomes" id="UP001189429">
    <property type="component" value="Unassembled WGS sequence"/>
</dbReference>
<sequence>ALLGLDADDSASEAEEQDLEEQSDYADADKADEAALTERVLFELDGDAFATKQADDSDAEAEESHEVVVEDGDAGRRVPLRVAWADLEDSPSEYDDEWEQMRVRDWAKVATASHIPAAGAADRPDRSRCDATPRALRLRRRRRRRAGAHFAS</sequence>
<organism evidence="2 3">
    <name type="scientific">Prorocentrum cordatum</name>
    <dbReference type="NCBI Taxonomy" id="2364126"/>
    <lineage>
        <taxon>Eukaryota</taxon>
        <taxon>Sar</taxon>
        <taxon>Alveolata</taxon>
        <taxon>Dinophyceae</taxon>
        <taxon>Prorocentrales</taxon>
        <taxon>Prorocentraceae</taxon>
        <taxon>Prorocentrum</taxon>
    </lineage>
</organism>
<proteinExistence type="predicted"/>
<evidence type="ECO:0000313" key="2">
    <source>
        <dbReference type="EMBL" id="CAK0898437.1"/>
    </source>
</evidence>
<dbReference type="EMBL" id="CAUYUJ010020472">
    <property type="protein sequence ID" value="CAK0898437.1"/>
    <property type="molecule type" value="Genomic_DNA"/>
</dbReference>
<feature type="compositionally biased region" description="Acidic residues" evidence="1">
    <location>
        <begin position="1"/>
        <end position="26"/>
    </location>
</feature>
<feature type="compositionally biased region" description="Basic and acidic residues" evidence="1">
    <location>
        <begin position="122"/>
        <end position="131"/>
    </location>
</feature>